<dbReference type="Proteomes" id="UP000030416">
    <property type="component" value="Unassembled WGS sequence"/>
</dbReference>
<protein>
    <submittedName>
        <fullName evidence="4">TetR family transcriptional regulator</fullName>
    </submittedName>
</protein>
<dbReference type="InterPro" id="IPR025996">
    <property type="entry name" value="MT1864/Rv1816-like_C"/>
</dbReference>
<keyword evidence="1" id="KW-0805">Transcription regulation</keyword>
<feature type="domain" description="HTH-type transcriptional regulator MT1864/Rv1816-like C-terminal" evidence="3">
    <location>
        <begin position="82"/>
        <end position="177"/>
    </location>
</feature>
<evidence type="ECO:0000313" key="4">
    <source>
        <dbReference type="EMBL" id="KGR77003.1"/>
    </source>
</evidence>
<dbReference type="EMBL" id="JPVN01000022">
    <property type="protein sequence ID" value="KGR77003.1"/>
    <property type="molecule type" value="Genomic_DNA"/>
</dbReference>
<dbReference type="Pfam" id="PF13305">
    <property type="entry name" value="TetR_C_33"/>
    <property type="match status" value="1"/>
</dbReference>
<dbReference type="SUPFAM" id="SSF48498">
    <property type="entry name" value="Tetracyclin repressor-like, C-terminal domain"/>
    <property type="match status" value="1"/>
</dbReference>
<organism evidence="4 5">
    <name type="scientific">Ureibacillus manganicus DSM 26584</name>
    <dbReference type="NCBI Taxonomy" id="1384049"/>
    <lineage>
        <taxon>Bacteria</taxon>
        <taxon>Bacillati</taxon>
        <taxon>Bacillota</taxon>
        <taxon>Bacilli</taxon>
        <taxon>Bacillales</taxon>
        <taxon>Caryophanaceae</taxon>
        <taxon>Ureibacillus</taxon>
    </lineage>
</organism>
<dbReference type="Gene3D" id="1.10.10.60">
    <property type="entry name" value="Homeodomain-like"/>
    <property type="match status" value="1"/>
</dbReference>
<name>A0A0A3I2V8_9BACL</name>
<dbReference type="OrthoDB" id="71867at2"/>
<proteinExistence type="predicted"/>
<dbReference type="InterPro" id="IPR036271">
    <property type="entry name" value="Tet_transcr_reg_TetR-rel_C_sf"/>
</dbReference>
<keyword evidence="2" id="KW-0804">Transcription</keyword>
<keyword evidence="5" id="KW-1185">Reference proteome</keyword>
<evidence type="ECO:0000259" key="3">
    <source>
        <dbReference type="Pfam" id="PF13305"/>
    </source>
</evidence>
<sequence length="189" mass="21340">MPRVGLDINKIIETAVEIADQEGIEAVTLATLARKLSVKSPSLFNHIKGLASLKREMSLYGLRLLLEKLKNSIEGKQQDEALYAMAYAYVAFTREHPGLYEVTIQAPEVIDGELKKAGDDIVELIIYVLKDYNLDYEKMIHTIRGLRSILHGFSSLEQSGAFALSVNVEESFKYIIKNFIKAIHRVDRK</sequence>
<dbReference type="AlphaFoldDB" id="A0A0A3I2V8"/>
<dbReference type="SUPFAM" id="SSF46689">
    <property type="entry name" value="Homeodomain-like"/>
    <property type="match status" value="1"/>
</dbReference>
<accession>A0A0A3I2V8</accession>
<evidence type="ECO:0000313" key="5">
    <source>
        <dbReference type="Proteomes" id="UP000030416"/>
    </source>
</evidence>
<dbReference type="STRING" id="1384049.CD29_15905"/>
<evidence type="ECO:0000256" key="1">
    <source>
        <dbReference type="ARBA" id="ARBA00023015"/>
    </source>
</evidence>
<dbReference type="eggNOG" id="COG1309">
    <property type="taxonomic scope" value="Bacteria"/>
</dbReference>
<comment type="caution">
    <text evidence="4">The sequence shown here is derived from an EMBL/GenBank/DDBJ whole genome shotgun (WGS) entry which is preliminary data.</text>
</comment>
<dbReference type="InterPro" id="IPR009057">
    <property type="entry name" value="Homeodomain-like_sf"/>
</dbReference>
<gene>
    <name evidence="4" type="ORF">CD29_15905</name>
</gene>
<dbReference type="Gene3D" id="1.10.357.10">
    <property type="entry name" value="Tetracycline Repressor, domain 2"/>
    <property type="match status" value="1"/>
</dbReference>
<dbReference type="RefSeq" id="WP_036188746.1">
    <property type="nucleotide sequence ID" value="NZ_AVDA01000022.1"/>
</dbReference>
<reference evidence="4 5" key="1">
    <citation type="submission" date="2014-02" db="EMBL/GenBank/DDBJ databases">
        <title>Draft genome sequence of Lysinibacillus manganicus DSM 26584T.</title>
        <authorList>
            <person name="Zhang F."/>
            <person name="Wang G."/>
            <person name="Zhang L."/>
        </authorList>
    </citation>
    <scope>NUCLEOTIDE SEQUENCE [LARGE SCALE GENOMIC DNA]</scope>
    <source>
        <strain evidence="4 5">DSM 26584</strain>
    </source>
</reference>
<evidence type="ECO:0000256" key="2">
    <source>
        <dbReference type="ARBA" id="ARBA00023163"/>
    </source>
</evidence>